<dbReference type="RefSeq" id="WP_109739204.1">
    <property type="nucleotide sequence ID" value="NZ_PPEG02000011.1"/>
</dbReference>
<proteinExistence type="predicted"/>
<dbReference type="AlphaFoldDB" id="A0A316WB04"/>
<gene>
    <name evidence="1" type="ORF">C1634_023075</name>
</gene>
<accession>A0A316WB04</accession>
<dbReference type="Proteomes" id="UP000236413">
    <property type="component" value="Unassembled WGS sequence"/>
</dbReference>
<evidence type="ECO:0000313" key="1">
    <source>
        <dbReference type="EMBL" id="PWN58437.1"/>
    </source>
</evidence>
<dbReference type="EMBL" id="PPEG02000011">
    <property type="protein sequence ID" value="PWN58437.1"/>
    <property type="molecule type" value="Genomic_DNA"/>
</dbReference>
<organism evidence="1 2">
    <name type="scientific">Chryseobacterium viscerum</name>
    <dbReference type="NCBI Taxonomy" id="1037377"/>
    <lineage>
        <taxon>Bacteria</taxon>
        <taxon>Pseudomonadati</taxon>
        <taxon>Bacteroidota</taxon>
        <taxon>Flavobacteriia</taxon>
        <taxon>Flavobacteriales</taxon>
        <taxon>Weeksellaceae</taxon>
        <taxon>Chryseobacterium group</taxon>
        <taxon>Chryseobacterium</taxon>
    </lineage>
</organism>
<reference evidence="1 2" key="1">
    <citation type="submission" date="2018-04" db="EMBL/GenBank/DDBJ databases">
        <title>Chryseobacterium oncorhynchi 701B-08T from rainbow trout, and Chryseobacterium viscerum 687B-08T from diseased fish.</title>
        <authorList>
            <person name="Jeong J.-J."/>
            <person name="Lee Y.J."/>
            <person name="Pathiraja D."/>
            <person name="Park B."/>
            <person name="Choi I.-G."/>
            <person name="Kim K.D."/>
        </authorList>
    </citation>
    <scope>NUCLEOTIDE SEQUENCE [LARGE SCALE GENOMIC DNA]</scope>
    <source>
        <strain evidence="1 2">687B-08</strain>
    </source>
</reference>
<protein>
    <submittedName>
        <fullName evidence="1">Uncharacterized protein</fullName>
    </submittedName>
</protein>
<comment type="caution">
    <text evidence="1">The sequence shown here is derived from an EMBL/GenBank/DDBJ whole genome shotgun (WGS) entry which is preliminary data.</text>
</comment>
<sequence>MHYKLTEEIISLSDSNDWDFAKLEWSFEFAYYAEELQKCLCGHYPIKNICVIKNRKNSSVTEVGNCCINKFLGIDDGNKIFSSIKKLKDDIKASMNAEVIEYIYGKKGISDFDYKFYKSIYRRRIMSAKQWDIKKRINQQFLNFTSYETNSHFNKINLVLKWAQNNTSFDPDFVQSLKASCQRKGRLTEKQLESLNKIISAFKIK</sequence>
<name>A0A316WB04_9FLAO</name>
<evidence type="ECO:0000313" key="2">
    <source>
        <dbReference type="Proteomes" id="UP000236413"/>
    </source>
</evidence>